<gene>
    <name evidence="2" type="ORF">DFR85_10640</name>
</gene>
<dbReference type="Pfam" id="PF13263">
    <property type="entry name" value="PHP_C"/>
    <property type="match status" value="1"/>
</dbReference>
<name>A0A2U9IG73_9CREN</name>
<dbReference type="KEGG" id="abri:DFR85_10640"/>
<dbReference type="RefSeq" id="WP_110270867.1">
    <property type="nucleotide sequence ID" value="NZ_CP029289.2"/>
</dbReference>
<dbReference type="GO" id="GO:0035312">
    <property type="term" value="F:5'-3' DNA exonuclease activity"/>
    <property type="evidence" value="ECO:0007669"/>
    <property type="project" value="TreeGrafter"/>
</dbReference>
<keyword evidence="3" id="KW-1185">Reference proteome</keyword>
<dbReference type="PANTHER" id="PTHR42924:SF3">
    <property type="entry name" value="POLYMERASE_HISTIDINOL PHOSPHATASE N-TERMINAL DOMAIN-CONTAINING PROTEIN"/>
    <property type="match status" value="1"/>
</dbReference>
<dbReference type="GeneID" id="36832618"/>
<evidence type="ECO:0000313" key="2">
    <source>
        <dbReference type="EMBL" id="AWR94986.1"/>
    </source>
</evidence>
<accession>A0A2U9IG73</accession>
<dbReference type="GO" id="GO:0004534">
    <property type="term" value="F:5'-3' RNA exonuclease activity"/>
    <property type="evidence" value="ECO:0007669"/>
    <property type="project" value="TreeGrafter"/>
</dbReference>
<dbReference type="CDD" id="cd07432">
    <property type="entry name" value="PHP_HisPPase"/>
    <property type="match status" value="1"/>
</dbReference>
<organism evidence="2 3">
    <name type="scientific">Acidianus brierleyi</name>
    <dbReference type="NCBI Taxonomy" id="41673"/>
    <lineage>
        <taxon>Archaea</taxon>
        <taxon>Thermoproteota</taxon>
        <taxon>Thermoprotei</taxon>
        <taxon>Sulfolobales</taxon>
        <taxon>Sulfolobaceae</taxon>
        <taxon>Acidianus</taxon>
    </lineage>
</organism>
<dbReference type="Gene3D" id="3.20.20.140">
    <property type="entry name" value="Metal-dependent hydrolases"/>
    <property type="match status" value="1"/>
</dbReference>
<feature type="domain" description="Polymerase/histidinol phosphatase N-terminal" evidence="1">
    <location>
        <begin position="3"/>
        <end position="60"/>
    </location>
</feature>
<dbReference type="SMART" id="SM00481">
    <property type="entry name" value="POLIIIAc"/>
    <property type="match status" value="1"/>
</dbReference>
<dbReference type="InterPro" id="IPR003141">
    <property type="entry name" value="Pol/His_phosphatase_N"/>
</dbReference>
<dbReference type="AlphaFoldDB" id="A0A2U9IG73"/>
<evidence type="ECO:0000313" key="3">
    <source>
        <dbReference type="Proteomes" id="UP000248044"/>
    </source>
</evidence>
<dbReference type="PANTHER" id="PTHR42924">
    <property type="entry name" value="EXONUCLEASE"/>
    <property type="match status" value="1"/>
</dbReference>
<evidence type="ECO:0000259" key="1">
    <source>
        <dbReference type="SMART" id="SM00481"/>
    </source>
</evidence>
<dbReference type="OrthoDB" id="50465at2157"/>
<sequence>MKIDFHTHTCYSDGKETPENLVKYAEKRGIFLAITDHDNSNGIKHVLGKVIPGQEVTTQYGHVVIICNFIPHPPKDIHELIDYSKENSCIVFPSHPFDIFRKGIGNHLFDYKFDAIEIFNSKAPKNANNKAEEVSKKLNLPGLSNSDGHVKEAIGSAYNEFDINELKIDDIFDLLIGKKFKPIKVGLTKTAKLKIIEWHIQRKLFEKNTCRTMYQMQG</sequence>
<dbReference type="EMBL" id="CP029289">
    <property type="protein sequence ID" value="AWR94986.1"/>
    <property type="molecule type" value="Genomic_DNA"/>
</dbReference>
<dbReference type="InterPro" id="IPR016195">
    <property type="entry name" value="Pol/histidinol_Pase-like"/>
</dbReference>
<dbReference type="Proteomes" id="UP000248044">
    <property type="component" value="Chromosome"/>
</dbReference>
<proteinExistence type="predicted"/>
<reference evidence="2 3" key="1">
    <citation type="submission" date="2018-05" db="EMBL/GenBank/DDBJ databases">
        <title>Complete Genome Sequences of Extremely Thermoacidophilic, Metal-Mobilizing Type-Strain Members of the Archaeal Family Sulfolobaceae: Acidianus brierleyi DSM-1651T, Acidianus sulfidivorans DSM-18786T, Metallosphaera hakonensis DSM-7519T, and Metallosphaera prunae DSM-10039T.</title>
        <authorList>
            <person name="Counts J.A."/>
            <person name="Kelly R.M."/>
        </authorList>
    </citation>
    <scope>NUCLEOTIDE SEQUENCE [LARGE SCALE GENOMIC DNA]</scope>
    <source>
        <strain evidence="2 3">DSM 1651</strain>
    </source>
</reference>
<dbReference type="InterPro" id="IPR004013">
    <property type="entry name" value="PHP_dom"/>
</dbReference>
<dbReference type="InterPro" id="IPR052018">
    <property type="entry name" value="PHP_domain"/>
</dbReference>
<protein>
    <submittedName>
        <fullName evidence="2">Phosphoesterase</fullName>
    </submittedName>
</protein>
<dbReference type="Pfam" id="PF02811">
    <property type="entry name" value="PHP"/>
    <property type="match status" value="1"/>
</dbReference>
<dbReference type="SUPFAM" id="SSF89550">
    <property type="entry name" value="PHP domain-like"/>
    <property type="match status" value="1"/>
</dbReference>